<dbReference type="Gene3D" id="3.40.605.10">
    <property type="entry name" value="Aldehyde Dehydrogenase, Chain A, domain 1"/>
    <property type="match status" value="1"/>
</dbReference>
<proteinExistence type="predicted"/>
<feature type="domain" description="Aldehyde dehydrogenase" evidence="1">
    <location>
        <begin position="16"/>
        <end position="104"/>
    </location>
</feature>
<protein>
    <submittedName>
        <fullName evidence="3">Aldehyde dehydrogenase domain-containing protein</fullName>
    </submittedName>
</protein>
<organism evidence="2 3">
    <name type="scientific">Panagrolaimus superbus</name>
    <dbReference type="NCBI Taxonomy" id="310955"/>
    <lineage>
        <taxon>Eukaryota</taxon>
        <taxon>Metazoa</taxon>
        <taxon>Ecdysozoa</taxon>
        <taxon>Nematoda</taxon>
        <taxon>Chromadorea</taxon>
        <taxon>Rhabditida</taxon>
        <taxon>Tylenchina</taxon>
        <taxon>Panagrolaimomorpha</taxon>
        <taxon>Panagrolaimoidea</taxon>
        <taxon>Panagrolaimidae</taxon>
        <taxon>Panagrolaimus</taxon>
    </lineage>
</organism>
<dbReference type="InterPro" id="IPR016161">
    <property type="entry name" value="Ald_DH/histidinol_DH"/>
</dbReference>
<evidence type="ECO:0000259" key="1">
    <source>
        <dbReference type="Pfam" id="PF00171"/>
    </source>
</evidence>
<dbReference type="Pfam" id="PF00171">
    <property type="entry name" value="Aldedh"/>
    <property type="match status" value="1"/>
</dbReference>
<evidence type="ECO:0000313" key="3">
    <source>
        <dbReference type="WBParaSite" id="PSU_v2.g810.t1"/>
    </source>
</evidence>
<dbReference type="SUPFAM" id="SSF53720">
    <property type="entry name" value="ALDH-like"/>
    <property type="match status" value="1"/>
</dbReference>
<dbReference type="InterPro" id="IPR016162">
    <property type="entry name" value="Ald_DH_N"/>
</dbReference>
<sequence>MRAQPQASHFINGQFVEDTAGRAFDVIYPATGEVIARLHGATQAIVDQAVEAAAKAQVEWAKLKPVERGRILRRAADLMRERNQELSELETLDTGKAIQETLCDLRFQR</sequence>
<dbReference type="WBParaSite" id="PSU_v2.g810.t1">
    <property type="protein sequence ID" value="PSU_v2.g810.t1"/>
    <property type="gene ID" value="PSU_v2.g810"/>
</dbReference>
<reference evidence="3" key="1">
    <citation type="submission" date="2022-11" db="UniProtKB">
        <authorList>
            <consortium name="WormBaseParasite"/>
        </authorList>
    </citation>
    <scope>IDENTIFICATION</scope>
</reference>
<name>A0A914Z5Z1_9BILA</name>
<dbReference type="GO" id="GO:0016491">
    <property type="term" value="F:oxidoreductase activity"/>
    <property type="evidence" value="ECO:0007669"/>
    <property type="project" value="InterPro"/>
</dbReference>
<dbReference type="PANTHER" id="PTHR11699">
    <property type="entry name" value="ALDEHYDE DEHYDROGENASE-RELATED"/>
    <property type="match status" value="1"/>
</dbReference>
<accession>A0A914Z5Z1</accession>
<dbReference type="AlphaFoldDB" id="A0A914Z5Z1"/>
<dbReference type="Proteomes" id="UP000887577">
    <property type="component" value="Unplaced"/>
</dbReference>
<dbReference type="InterPro" id="IPR015590">
    <property type="entry name" value="Aldehyde_DH_dom"/>
</dbReference>
<keyword evidence="2" id="KW-1185">Reference proteome</keyword>
<evidence type="ECO:0000313" key="2">
    <source>
        <dbReference type="Proteomes" id="UP000887577"/>
    </source>
</evidence>